<comment type="caution">
    <text evidence="9">The sequence shown here is derived from an EMBL/GenBank/DDBJ whole genome shotgun (WGS) entry which is preliminary data.</text>
</comment>
<dbReference type="Pfam" id="PF00067">
    <property type="entry name" value="p450"/>
    <property type="match status" value="1"/>
</dbReference>
<keyword evidence="2 7" id="KW-0349">Heme</keyword>
<proteinExistence type="inferred from homology"/>
<dbReference type="PRINTS" id="PR00463">
    <property type="entry name" value="EP450I"/>
</dbReference>
<dbReference type="CDD" id="cd20620">
    <property type="entry name" value="CYP132-like"/>
    <property type="match status" value="1"/>
</dbReference>
<evidence type="ECO:0000256" key="7">
    <source>
        <dbReference type="PIRSR" id="PIRSR602401-1"/>
    </source>
</evidence>
<dbReference type="AlphaFoldDB" id="A0A3R9PXW1"/>
<keyword evidence="5 7" id="KW-0408">Iron</keyword>
<dbReference type="GO" id="GO:0005506">
    <property type="term" value="F:iron ion binding"/>
    <property type="evidence" value="ECO:0007669"/>
    <property type="project" value="InterPro"/>
</dbReference>
<evidence type="ECO:0000256" key="1">
    <source>
        <dbReference type="ARBA" id="ARBA00010617"/>
    </source>
</evidence>
<dbReference type="Gene3D" id="1.10.630.10">
    <property type="entry name" value="Cytochrome P450"/>
    <property type="match status" value="1"/>
</dbReference>
<dbReference type="PANTHER" id="PTHR24291:SF50">
    <property type="entry name" value="BIFUNCTIONAL ALBAFLAVENONE MONOOXYGENASE_TERPENE SYNTHASE"/>
    <property type="match status" value="1"/>
</dbReference>
<dbReference type="GO" id="GO:0016705">
    <property type="term" value="F:oxidoreductase activity, acting on paired donors, with incorporation or reduction of molecular oxygen"/>
    <property type="evidence" value="ECO:0007669"/>
    <property type="project" value="InterPro"/>
</dbReference>
<keyword evidence="10" id="KW-1185">Reference proteome</keyword>
<name>A0A3R9PXW1_9BACI</name>
<sequence length="451" mass="52039">MHQKKIEGGMHVSKLLTGDLAAFESNPLDFLTYLSTQSDVASFRLGPFQNIQLISDPEMIKEILVTKQNNFVKSQDMTVLKSVVGNGLLTSEKDMHRSQRKRIQPAFKKNHISVYGEDMIQTTDDYIQQWKDNDQRAISEDMMNITLGIISKTMFGMPFQDGHKQIGKPMETVMQQAVKRMRAIIQLPLWIPVKNNKQLKQAVKSLDDVLFTIIANRRKDEQQNEDLLGILMDATDETGIHQMSDKQLRDELMTIFLAGHETTANALIWTFYLLTQNPEAERKLFDEIDSVIGSRKPSAEDYMNLPYTQHVFSESLRLYPPAYVIGRKADKNVEIDGHLFKKGNMILISPYVMHRKPEYFENPNSFIPERFERERQKELPDFVYFPFSGGPRVCIGNHFAMMEAVLVIATIARRFQLKLADDPKEVKPQPLITLRAKNVPLMRIEDRMKEK</sequence>
<evidence type="ECO:0000313" key="9">
    <source>
        <dbReference type="EMBL" id="RSL29402.1"/>
    </source>
</evidence>
<evidence type="ECO:0000256" key="2">
    <source>
        <dbReference type="ARBA" id="ARBA00022617"/>
    </source>
</evidence>
<dbReference type="PROSITE" id="PS00086">
    <property type="entry name" value="CYTOCHROME_P450"/>
    <property type="match status" value="1"/>
</dbReference>
<dbReference type="InterPro" id="IPR036396">
    <property type="entry name" value="Cyt_P450_sf"/>
</dbReference>
<dbReference type="PRINTS" id="PR00385">
    <property type="entry name" value="P450"/>
</dbReference>
<evidence type="ECO:0000313" key="10">
    <source>
        <dbReference type="Proteomes" id="UP000275076"/>
    </source>
</evidence>
<dbReference type="GO" id="GO:0004497">
    <property type="term" value="F:monooxygenase activity"/>
    <property type="evidence" value="ECO:0007669"/>
    <property type="project" value="UniProtKB-KW"/>
</dbReference>
<dbReference type="OrthoDB" id="9789468at2"/>
<dbReference type="GO" id="GO:0020037">
    <property type="term" value="F:heme binding"/>
    <property type="evidence" value="ECO:0007669"/>
    <property type="project" value="InterPro"/>
</dbReference>
<dbReference type="InterPro" id="IPR001128">
    <property type="entry name" value="Cyt_P450"/>
</dbReference>
<dbReference type="Proteomes" id="UP000275076">
    <property type="component" value="Unassembled WGS sequence"/>
</dbReference>
<evidence type="ECO:0000256" key="5">
    <source>
        <dbReference type="ARBA" id="ARBA00023004"/>
    </source>
</evidence>
<keyword evidence="6 8" id="KW-0503">Monooxygenase</keyword>
<dbReference type="PANTHER" id="PTHR24291">
    <property type="entry name" value="CYTOCHROME P450 FAMILY 4"/>
    <property type="match status" value="1"/>
</dbReference>
<dbReference type="SUPFAM" id="SSF48264">
    <property type="entry name" value="Cytochrome P450"/>
    <property type="match status" value="1"/>
</dbReference>
<comment type="cofactor">
    <cofactor evidence="7">
        <name>heme</name>
        <dbReference type="ChEBI" id="CHEBI:30413"/>
    </cofactor>
</comment>
<dbReference type="InterPro" id="IPR050196">
    <property type="entry name" value="Cytochrome_P450_Monoox"/>
</dbReference>
<dbReference type="EMBL" id="RBVX01000069">
    <property type="protein sequence ID" value="RSL29402.1"/>
    <property type="molecule type" value="Genomic_DNA"/>
</dbReference>
<keyword evidence="3 7" id="KW-0479">Metal-binding</keyword>
<dbReference type="InterPro" id="IPR002401">
    <property type="entry name" value="Cyt_P450_E_grp-I"/>
</dbReference>
<evidence type="ECO:0000256" key="6">
    <source>
        <dbReference type="ARBA" id="ARBA00023033"/>
    </source>
</evidence>
<organism evidence="9 10">
    <name type="scientific">Salibacterium salarium</name>
    <dbReference type="NCBI Taxonomy" id="284579"/>
    <lineage>
        <taxon>Bacteria</taxon>
        <taxon>Bacillati</taxon>
        <taxon>Bacillota</taxon>
        <taxon>Bacilli</taxon>
        <taxon>Bacillales</taxon>
        <taxon>Bacillaceae</taxon>
    </lineage>
</organism>
<feature type="binding site" description="axial binding residue" evidence="7">
    <location>
        <position position="394"/>
    </location>
    <ligand>
        <name>heme</name>
        <dbReference type="ChEBI" id="CHEBI:30413"/>
    </ligand>
    <ligandPart>
        <name>Fe</name>
        <dbReference type="ChEBI" id="CHEBI:18248"/>
    </ligandPart>
</feature>
<protein>
    <submittedName>
        <fullName evidence="9">Cytochrome P450</fullName>
    </submittedName>
</protein>
<keyword evidence="4 8" id="KW-0560">Oxidoreductase</keyword>
<evidence type="ECO:0000256" key="4">
    <source>
        <dbReference type="ARBA" id="ARBA00023002"/>
    </source>
</evidence>
<reference evidence="9 10" key="1">
    <citation type="submission" date="2018-10" db="EMBL/GenBank/DDBJ databases">
        <title>Draft genome sequence of Bacillus salarius IM0101, isolated from a hypersaline soil in Inner Mongolia, China.</title>
        <authorList>
            <person name="Yamprayoonswat W."/>
            <person name="Boonvisut S."/>
            <person name="Jumpathong W."/>
            <person name="Sittihan S."/>
            <person name="Ruangsuj P."/>
            <person name="Wanthongcharoen S."/>
            <person name="Thongpramul N."/>
            <person name="Pimmason S."/>
            <person name="Yu B."/>
            <person name="Yasawong M."/>
        </authorList>
    </citation>
    <scope>NUCLEOTIDE SEQUENCE [LARGE SCALE GENOMIC DNA]</scope>
    <source>
        <strain evidence="9 10">IM0101</strain>
    </source>
</reference>
<evidence type="ECO:0000256" key="3">
    <source>
        <dbReference type="ARBA" id="ARBA00022723"/>
    </source>
</evidence>
<dbReference type="InterPro" id="IPR017972">
    <property type="entry name" value="Cyt_P450_CS"/>
</dbReference>
<comment type="similarity">
    <text evidence="1 8">Belongs to the cytochrome P450 family.</text>
</comment>
<accession>A0A3R9PXW1</accession>
<gene>
    <name evidence="9" type="ORF">D7Z54_31400</name>
</gene>
<evidence type="ECO:0000256" key="8">
    <source>
        <dbReference type="RuleBase" id="RU000461"/>
    </source>
</evidence>